<evidence type="ECO:0000259" key="1">
    <source>
        <dbReference type="PROSITE" id="PS50041"/>
    </source>
</evidence>
<dbReference type="EMBL" id="CAAE01015021">
    <property type="protein sequence ID" value="CAG10772.1"/>
    <property type="molecule type" value="Genomic_DNA"/>
</dbReference>
<dbReference type="Pfam" id="PF00059">
    <property type="entry name" value="Lectin_C"/>
    <property type="match status" value="1"/>
</dbReference>
<dbReference type="PROSITE" id="PS50041">
    <property type="entry name" value="C_TYPE_LECTIN_2"/>
    <property type="match status" value="1"/>
</dbReference>
<organism evidence="2">
    <name type="scientific">Tetraodon nigroviridis</name>
    <name type="common">Spotted green pufferfish</name>
    <name type="synonym">Chelonodon nigroviridis</name>
    <dbReference type="NCBI Taxonomy" id="99883"/>
    <lineage>
        <taxon>Eukaryota</taxon>
        <taxon>Metazoa</taxon>
        <taxon>Chordata</taxon>
        <taxon>Craniata</taxon>
        <taxon>Vertebrata</taxon>
        <taxon>Euteleostomi</taxon>
        <taxon>Actinopterygii</taxon>
        <taxon>Neopterygii</taxon>
        <taxon>Teleostei</taxon>
        <taxon>Neoteleostei</taxon>
        <taxon>Acanthomorphata</taxon>
        <taxon>Eupercaria</taxon>
        <taxon>Tetraodontiformes</taxon>
        <taxon>Tetradontoidea</taxon>
        <taxon>Tetraodontidae</taxon>
        <taxon>Tetraodon</taxon>
    </lineage>
</organism>
<dbReference type="InterPro" id="IPR001304">
    <property type="entry name" value="C-type_lectin-like"/>
</dbReference>
<reference evidence="2" key="1">
    <citation type="journal article" date="2004" name="Nature">
        <title>Genome duplication in the teleost fish Tetraodon nigroviridis reveals the early vertebrate proto-karyotype.</title>
        <authorList>
            <person name="Jaillon O."/>
            <person name="Aury J.-M."/>
            <person name="Brunet F."/>
            <person name="Petit J.-L."/>
            <person name="Stange-Thomann N."/>
            <person name="Mauceli E."/>
            <person name="Bouneau L."/>
            <person name="Fischer C."/>
            <person name="Ozouf-Costaz C."/>
            <person name="Bernot A."/>
            <person name="Nicaud S."/>
            <person name="Jaffe D."/>
            <person name="Fisher S."/>
            <person name="Lutfalla G."/>
            <person name="Dossat C."/>
            <person name="Segurens B."/>
            <person name="Dasilva C."/>
            <person name="Salanoubat M."/>
            <person name="Levy M."/>
            <person name="Boudet N."/>
            <person name="Castellano S."/>
            <person name="Anthouard V."/>
            <person name="Jubin C."/>
            <person name="Castelli V."/>
            <person name="Katinka M."/>
            <person name="Vacherie B."/>
            <person name="Biemont C."/>
            <person name="Skalli Z."/>
            <person name="Cattolico L."/>
            <person name="Poulain J."/>
            <person name="De Berardinis V."/>
            <person name="Cruaud C."/>
            <person name="Duprat S."/>
            <person name="Brottier P."/>
            <person name="Coutanceau J.-P."/>
            <person name="Gouzy J."/>
            <person name="Parra G."/>
            <person name="Lardier G."/>
            <person name="Chapple C."/>
            <person name="McKernan K.J."/>
            <person name="McEwan P."/>
            <person name="Bosak S."/>
            <person name="Kellis M."/>
            <person name="Volff J.-N."/>
            <person name="Guigo R."/>
            <person name="Zody M.C."/>
            <person name="Mesirov J."/>
            <person name="Lindblad-Toh K."/>
            <person name="Birren B."/>
            <person name="Nusbaum C."/>
            <person name="Kahn D."/>
            <person name="Robinson-Rechavi M."/>
            <person name="Laudet V."/>
            <person name="Schachter V."/>
            <person name="Quetier F."/>
            <person name="Saurin W."/>
            <person name="Scarpelli C."/>
            <person name="Wincker P."/>
            <person name="Lander E.S."/>
            <person name="Weissenbach J."/>
            <person name="Roest Crollius H."/>
        </authorList>
    </citation>
    <scope>NUCLEOTIDE SEQUENCE [LARGE SCALE GENOMIC DNA]</scope>
</reference>
<dbReference type="OrthoDB" id="8950604at2759"/>
<proteinExistence type="predicted"/>
<dbReference type="KEGG" id="tng:GSTEN00032506G001"/>
<dbReference type="PANTHER" id="PTHR22803">
    <property type="entry name" value="MANNOSE, PHOSPHOLIPASE, LECTIN RECEPTOR RELATED"/>
    <property type="match status" value="1"/>
</dbReference>
<feature type="domain" description="C-type lectin" evidence="1">
    <location>
        <begin position="26"/>
        <end position="141"/>
    </location>
</feature>
<dbReference type="SMART" id="SM00034">
    <property type="entry name" value="CLECT"/>
    <property type="match status" value="1"/>
</dbReference>
<dbReference type="InterPro" id="IPR016187">
    <property type="entry name" value="CTDL_fold"/>
</dbReference>
<dbReference type="Gene3D" id="3.10.100.10">
    <property type="entry name" value="Mannose-Binding Protein A, subunit A"/>
    <property type="match status" value="1"/>
</dbReference>
<dbReference type="AlphaFoldDB" id="Q4RLG0"/>
<gene>
    <name evidence="2" type="ORF">GSTENG00032506001</name>
</gene>
<evidence type="ECO:0000313" key="2">
    <source>
        <dbReference type="EMBL" id="CAG10772.1"/>
    </source>
</evidence>
<dbReference type="InterPro" id="IPR016186">
    <property type="entry name" value="C-type_lectin-like/link_sf"/>
</dbReference>
<dbReference type="SUPFAM" id="SSF56436">
    <property type="entry name" value="C-type lectin-like"/>
    <property type="match status" value="1"/>
</dbReference>
<protein>
    <submittedName>
        <fullName evidence="2">(spotted green pufferfish) hypothetical protein</fullName>
    </submittedName>
</protein>
<name>Q4RLG0_TETNG</name>
<reference evidence="2" key="2">
    <citation type="submission" date="2004-02" db="EMBL/GenBank/DDBJ databases">
        <authorList>
            <consortium name="Genoscope"/>
            <consortium name="Whitehead Institute Centre for Genome Research"/>
        </authorList>
    </citation>
    <scope>NUCLEOTIDE SEQUENCE</scope>
</reference>
<comment type="caution">
    <text evidence="2">The sequence shown here is derived from an EMBL/GenBank/DDBJ whole genome shotgun (WGS) entry which is preliminary data.</text>
</comment>
<dbReference type="InterPro" id="IPR050111">
    <property type="entry name" value="C-type_lectin/snaclec_domain"/>
</dbReference>
<sequence length="145" mass="16536">MKAIVSSLNATIQELTKLCPPCWTPYRGKCYLRSTSQRSWEDSRKFCQDQDADLVVVSDLDKQRFITSTFAPNFWIGVSLERKPSKIWKGVNGEEITTTFWATGEPNDSLEMENCVVSLSCCSEKSWNDALCGKPEFCVCEKRMQ</sequence>
<accession>Q4RLG0</accession>